<keyword evidence="2" id="KW-0067">ATP-binding</keyword>
<evidence type="ECO:0000259" key="1">
    <source>
        <dbReference type="Pfam" id="PF13482"/>
    </source>
</evidence>
<evidence type="ECO:0000313" key="2">
    <source>
        <dbReference type="EMBL" id="PJA45417.1"/>
    </source>
</evidence>
<dbReference type="Pfam" id="PF13482">
    <property type="entry name" value="RNase_H_2"/>
    <property type="match status" value="1"/>
</dbReference>
<comment type="caution">
    <text evidence="2">The sequence shown here is derived from an EMBL/GenBank/DDBJ whole genome shotgun (WGS) entry which is preliminary data.</text>
</comment>
<dbReference type="InterPro" id="IPR038720">
    <property type="entry name" value="YprB_RNase_H-like_dom"/>
</dbReference>
<name>A0A2M7XBZ6_9BACT</name>
<keyword evidence="2" id="KW-0547">Nucleotide-binding</keyword>
<organism evidence="2 3">
    <name type="scientific">Candidatus Uhrbacteria bacterium CG_4_9_14_3_um_filter_50_9</name>
    <dbReference type="NCBI Taxonomy" id="1975035"/>
    <lineage>
        <taxon>Bacteria</taxon>
        <taxon>Candidatus Uhriibacteriota</taxon>
    </lineage>
</organism>
<dbReference type="AlphaFoldDB" id="A0A2M7XBZ6"/>
<dbReference type="Proteomes" id="UP000229385">
    <property type="component" value="Unassembled WGS sequence"/>
</dbReference>
<sequence length="211" mass="24108">MSHAWDRCGKRACVIIATAMSNEVVLDIETQNTFQEVGGYDTSKLKISVIGVYFYETETYEAFEEHELAQLYQRLEKAGRIIGYNSRGFDLPVMNNYYAGNFLDFPNLDLLTEIHKALGFRLKLDDVAAATVGHRKSGHGLQAVEWWKQGEIQKIKDYCLQDVKVTKEVYEYGRKYQALAYEDRLGGRKAIPVDFEPKIEEKAAINLSMGF</sequence>
<proteinExistence type="predicted"/>
<reference evidence="3" key="1">
    <citation type="submission" date="2017-09" db="EMBL/GenBank/DDBJ databases">
        <title>Depth-based differentiation of microbial function through sediment-hosted aquifers and enrichment of novel symbionts in the deep terrestrial subsurface.</title>
        <authorList>
            <person name="Probst A.J."/>
            <person name="Ladd B."/>
            <person name="Jarett J.K."/>
            <person name="Geller-Mcgrath D.E."/>
            <person name="Sieber C.M.K."/>
            <person name="Emerson J.B."/>
            <person name="Anantharaman K."/>
            <person name="Thomas B.C."/>
            <person name="Malmstrom R."/>
            <person name="Stieglmeier M."/>
            <person name="Klingl A."/>
            <person name="Woyke T."/>
            <person name="Ryan C.M."/>
            <person name="Banfield J.F."/>
        </authorList>
    </citation>
    <scope>NUCLEOTIDE SEQUENCE [LARGE SCALE GENOMIC DNA]</scope>
</reference>
<gene>
    <name evidence="2" type="ORF">CO174_03265</name>
</gene>
<protein>
    <submittedName>
        <fullName evidence="2">Helicase</fullName>
    </submittedName>
</protein>
<feature type="domain" description="YprB ribonuclease H-like" evidence="1">
    <location>
        <begin position="26"/>
        <end position="172"/>
    </location>
</feature>
<accession>A0A2M7XBZ6</accession>
<dbReference type="GO" id="GO:0003676">
    <property type="term" value="F:nucleic acid binding"/>
    <property type="evidence" value="ECO:0007669"/>
    <property type="project" value="InterPro"/>
</dbReference>
<keyword evidence="2" id="KW-0378">Hydrolase</keyword>
<dbReference type="SUPFAM" id="SSF53098">
    <property type="entry name" value="Ribonuclease H-like"/>
    <property type="match status" value="1"/>
</dbReference>
<dbReference type="InterPro" id="IPR036397">
    <property type="entry name" value="RNaseH_sf"/>
</dbReference>
<dbReference type="EMBL" id="PFWU01000039">
    <property type="protein sequence ID" value="PJA45417.1"/>
    <property type="molecule type" value="Genomic_DNA"/>
</dbReference>
<dbReference type="GO" id="GO:0004386">
    <property type="term" value="F:helicase activity"/>
    <property type="evidence" value="ECO:0007669"/>
    <property type="project" value="UniProtKB-KW"/>
</dbReference>
<evidence type="ECO:0000313" key="3">
    <source>
        <dbReference type="Proteomes" id="UP000229385"/>
    </source>
</evidence>
<keyword evidence="2" id="KW-0347">Helicase</keyword>
<dbReference type="InterPro" id="IPR012337">
    <property type="entry name" value="RNaseH-like_sf"/>
</dbReference>
<dbReference type="Gene3D" id="3.30.420.10">
    <property type="entry name" value="Ribonuclease H-like superfamily/Ribonuclease H"/>
    <property type="match status" value="1"/>
</dbReference>